<evidence type="ECO:0000256" key="5">
    <source>
        <dbReference type="SAM" id="MobiDB-lite"/>
    </source>
</evidence>
<keyword evidence="2" id="KW-0378">Hydrolase</keyword>
<evidence type="ECO:0000256" key="3">
    <source>
        <dbReference type="ARBA" id="ARBA00023157"/>
    </source>
</evidence>
<name>A0AB34G7R6_ESCRO</name>
<evidence type="ECO:0000313" key="7">
    <source>
        <dbReference type="EMBL" id="KAJ8775756.1"/>
    </source>
</evidence>
<keyword evidence="1" id="KW-0732">Signal</keyword>
<evidence type="ECO:0000259" key="6">
    <source>
        <dbReference type="PROSITE" id="PS50923"/>
    </source>
</evidence>
<dbReference type="SUPFAM" id="SSF49854">
    <property type="entry name" value="Spermadhesin, CUB domain"/>
    <property type="match status" value="1"/>
</dbReference>
<dbReference type="InterPro" id="IPR000859">
    <property type="entry name" value="CUB_dom"/>
</dbReference>
<evidence type="ECO:0000256" key="4">
    <source>
        <dbReference type="PROSITE-ProRule" id="PRU00302"/>
    </source>
</evidence>
<dbReference type="PANTHER" id="PTHR24255:SF34">
    <property type="entry name" value="CUB AND SUSHI MULTIPLE DOMAINS 1"/>
    <property type="match status" value="1"/>
</dbReference>
<keyword evidence="2" id="KW-0645">Protease</keyword>
<keyword evidence="8" id="KW-1185">Reference proteome</keyword>
<dbReference type="GO" id="GO:0004252">
    <property type="term" value="F:serine-type endopeptidase activity"/>
    <property type="evidence" value="ECO:0007669"/>
    <property type="project" value="TreeGrafter"/>
</dbReference>
<dbReference type="EMBL" id="JAIQCJ010002574">
    <property type="protein sequence ID" value="KAJ8775756.1"/>
    <property type="molecule type" value="Genomic_DNA"/>
</dbReference>
<dbReference type="GO" id="GO:0005615">
    <property type="term" value="C:extracellular space"/>
    <property type="evidence" value="ECO:0007669"/>
    <property type="project" value="TreeGrafter"/>
</dbReference>
<sequence>MIFHTFHLESSHDYLLITEDGSFSEPVARLTGSVLPHTIKAGLFGNFTAQLRFISDFSISYEGFNITFSEYDLEPCDDPGVPAFSRRIGFHFGVGDSLTFSCFPGYRLEGATKLTCLGGGRRVWSASLPRCVGRWSRAFISFTRGAGRGAVSVQGPTRHGRAGGRHWSGAPLPGEVEEGASLGCGYLIGKASPFQP</sequence>
<feature type="region of interest" description="Disordered" evidence="5">
    <location>
        <begin position="151"/>
        <end position="170"/>
    </location>
</feature>
<dbReference type="PANTHER" id="PTHR24255">
    <property type="entry name" value="COMPLEMENT COMPONENT 1, S SUBCOMPONENT-RELATED"/>
    <property type="match status" value="1"/>
</dbReference>
<proteinExistence type="predicted"/>
<dbReference type="PROSITE" id="PS50923">
    <property type="entry name" value="SUSHI"/>
    <property type="match status" value="1"/>
</dbReference>
<dbReference type="InterPro" id="IPR035914">
    <property type="entry name" value="Sperma_CUB_dom_sf"/>
</dbReference>
<dbReference type="Pfam" id="PF00084">
    <property type="entry name" value="Sushi"/>
    <property type="match status" value="1"/>
</dbReference>
<keyword evidence="3" id="KW-1015">Disulfide bond</keyword>
<dbReference type="Proteomes" id="UP001159641">
    <property type="component" value="Unassembled WGS sequence"/>
</dbReference>
<dbReference type="InterPro" id="IPR035976">
    <property type="entry name" value="Sushi/SCR/CCP_sf"/>
</dbReference>
<keyword evidence="2" id="KW-0720">Serine protease</keyword>
<dbReference type="AlphaFoldDB" id="A0AB34G7R6"/>
<accession>A0AB34G7R6</accession>
<comment type="caution">
    <text evidence="7">The sequence shown here is derived from an EMBL/GenBank/DDBJ whole genome shotgun (WGS) entry which is preliminary data.</text>
</comment>
<gene>
    <name evidence="7" type="ORF">J1605_016154</name>
</gene>
<evidence type="ECO:0000256" key="1">
    <source>
        <dbReference type="ARBA" id="ARBA00022729"/>
    </source>
</evidence>
<feature type="domain" description="Sushi" evidence="6">
    <location>
        <begin position="74"/>
        <end position="133"/>
    </location>
</feature>
<reference evidence="7 8" key="1">
    <citation type="submission" date="2022-11" db="EMBL/GenBank/DDBJ databases">
        <title>Whole genome sequence of Eschrichtius robustus ER-17-0199.</title>
        <authorList>
            <person name="Bruniche-Olsen A."/>
            <person name="Black A.N."/>
            <person name="Fields C.J."/>
            <person name="Walden K."/>
            <person name="Dewoody J.A."/>
        </authorList>
    </citation>
    <scope>NUCLEOTIDE SEQUENCE [LARGE SCALE GENOMIC DNA]</scope>
    <source>
        <strain evidence="7">ER-17-0199</strain>
        <tissue evidence="7">Blubber</tissue>
    </source>
</reference>
<dbReference type="SMART" id="SM00032">
    <property type="entry name" value="CCP"/>
    <property type="match status" value="1"/>
</dbReference>
<dbReference type="Gene3D" id="2.60.120.290">
    <property type="entry name" value="Spermadhesin, CUB domain"/>
    <property type="match status" value="1"/>
</dbReference>
<dbReference type="FunFam" id="2.10.70.10:FF:000002">
    <property type="entry name" value="CUB and Sushi multiple domains 3"/>
    <property type="match status" value="1"/>
</dbReference>
<dbReference type="SUPFAM" id="SSF57535">
    <property type="entry name" value="Complement control module/SCR domain"/>
    <property type="match status" value="1"/>
</dbReference>
<organism evidence="7 8">
    <name type="scientific">Eschrichtius robustus</name>
    <name type="common">California gray whale</name>
    <name type="synonym">Eschrichtius gibbosus</name>
    <dbReference type="NCBI Taxonomy" id="9764"/>
    <lineage>
        <taxon>Eukaryota</taxon>
        <taxon>Metazoa</taxon>
        <taxon>Chordata</taxon>
        <taxon>Craniata</taxon>
        <taxon>Vertebrata</taxon>
        <taxon>Euteleostomi</taxon>
        <taxon>Mammalia</taxon>
        <taxon>Eutheria</taxon>
        <taxon>Laurasiatheria</taxon>
        <taxon>Artiodactyla</taxon>
        <taxon>Whippomorpha</taxon>
        <taxon>Cetacea</taxon>
        <taxon>Mysticeti</taxon>
        <taxon>Eschrichtiidae</taxon>
        <taxon>Eschrichtius</taxon>
    </lineage>
</organism>
<comment type="caution">
    <text evidence="4">Lacks conserved residue(s) required for the propagation of feature annotation.</text>
</comment>
<evidence type="ECO:0000313" key="8">
    <source>
        <dbReference type="Proteomes" id="UP001159641"/>
    </source>
</evidence>
<dbReference type="InterPro" id="IPR000436">
    <property type="entry name" value="Sushi_SCR_CCP_dom"/>
</dbReference>
<dbReference type="CDD" id="cd00033">
    <property type="entry name" value="CCP"/>
    <property type="match status" value="1"/>
</dbReference>
<evidence type="ECO:0000256" key="2">
    <source>
        <dbReference type="ARBA" id="ARBA00022825"/>
    </source>
</evidence>
<keyword evidence="4" id="KW-0768">Sushi</keyword>
<dbReference type="Gene3D" id="2.10.70.10">
    <property type="entry name" value="Complement Module, domain 1"/>
    <property type="match status" value="1"/>
</dbReference>
<protein>
    <recommendedName>
        <fullName evidence="6">Sushi domain-containing protein</fullName>
    </recommendedName>
</protein>
<dbReference type="CDD" id="cd00041">
    <property type="entry name" value="CUB"/>
    <property type="match status" value="1"/>
</dbReference>